<dbReference type="AlphaFoldDB" id="A0A0N4SXI6"/>
<evidence type="ECO:0000313" key="3">
    <source>
        <dbReference type="Proteomes" id="UP000278627"/>
    </source>
</evidence>
<evidence type="ECO:0000313" key="2">
    <source>
        <dbReference type="EMBL" id="VDN81579.1"/>
    </source>
</evidence>
<sequence length="159" mass="18168">MQLEILHVGFFILFYLGKYCLHVNKSYDEHLVVNFNAIETVVNCTEKSGTNACYTCMGRDMENCQTGTVCCSGACFKLIDEKHNLIMKGCTNEDQEDGSMKRRTFDIRLYWVRNEKVTGEAFYCKGSDYCNATSIKFIPSSLFYYILLSLLAILSFSQS</sequence>
<name>A0A0N4SXI6_BRUPA</name>
<accession>A0A0N4SXI6</accession>
<evidence type="ECO:0000256" key="1">
    <source>
        <dbReference type="SAM" id="Phobius"/>
    </source>
</evidence>
<dbReference type="EMBL" id="UZAD01000017">
    <property type="protein sequence ID" value="VDN81579.1"/>
    <property type="molecule type" value="Genomic_DNA"/>
</dbReference>
<keyword evidence="1" id="KW-0812">Transmembrane</keyword>
<protein>
    <submittedName>
        <fullName evidence="4">Protein quiver</fullName>
    </submittedName>
</protein>
<keyword evidence="3" id="KW-1185">Reference proteome</keyword>
<dbReference type="Proteomes" id="UP000278627">
    <property type="component" value="Unassembled WGS sequence"/>
</dbReference>
<gene>
    <name evidence="2" type="ORF">BPAG_LOCUS393</name>
</gene>
<evidence type="ECO:0000313" key="4">
    <source>
        <dbReference type="WBParaSite" id="BPAG_0000039201-mRNA-1"/>
    </source>
</evidence>
<organism evidence="4">
    <name type="scientific">Brugia pahangi</name>
    <name type="common">Filarial nematode worm</name>
    <dbReference type="NCBI Taxonomy" id="6280"/>
    <lineage>
        <taxon>Eukaryota</taxon>
        <taxon>Metazoa</taxon>
        <taxon>Ecdysozoa</taxon>
        <taxon>Nematoda</taxon>
        <taxon>Chromadorea</taxon>
        <taxon>Rhabditida</taxon>
        <taxon>Spirurina</taxon>
        <taxon>Spiruromorpha</taxon>
        <taxon>Filarioidea</taxon>
        <taxon>Onchocercidae</taxon>
        <taxon>Brugia</taxon>
    </lineage>
</organism>
<feature type="transmembrane region" description="Helical" evidence="1">
    <location>
        <begin position="137"/>
        <end position="156"/>
    </location>
</feature>
<proteinExistence type="predicted"/>
<dbReference type="WBParaSite" id="BPAG_0000039201-mRNA-1">
    <property type="protein sequence ID" value="BPAG_0000039201-mRNA-1"/>
    <property type="gene ID" value="BPAG_0000039201"/>
</dbReference>
<keyword evidence="1" id="KW-1133">Transmembrane helix</keyword>
<reference evidence="4" key="1">
    <citation type="submission" date="2017-02" db="UniProtKB">
        <authorList>
            <consortium name="WormBaseParasite"/>
        </authorList>
    </citation>
    <scope>IDENTIFICATION</scope>
</reference>
<keyword evidence="1" id="KW-0472">Membrane</keyword>
<reference evidence="2 3" key="2">
    <citation type="submission" date="2018-11" db="EMBL/GenBank/DDBJ databases">
        <authorList>
            <consortium name="Pathogen Informatics"/>
        </authorList>
    </citation>
    <scope>NUCLEOTIDE SEQUENCE [LARGE SCALE GENOMIC DNA]</scope>
</reference>